<feature type="domain" description="CheW-like" evidence="14">
    <location>
        <begin position="1689"/>
        <end position="1828"/>
    </location>
</feature>
<protein>
    <recommendedName>
        <fullName evidence="3">Chemotaxis protein CheA</fullName>
        <ecNumber evidence="2">2.7.13.3</ecNumber>
    </recommendedName>
</protein>
<organism evidence="16 17">
    <name type="scientific">Pseudomonas lundensis</name>
    <dbReference type="NCBI Taxonomy" id="86185"/>
    <lineage>
        <taxon>Bacteria</taxon>
        <taxon>Pseudomonadati</taxon>
        <taxon>Pseudomonadota</taxon>
        <taxon>Gammaproteobacteria</taxon>
        <taxon>Pseudomonadales</taxon>
        <taxon>Pseudomonadaceae</taxon>
        <taxon>Pseudomonas</taxon>
    </lineage>
</organism>
<dbReference type="PROSITE" id="PS50109">
    <property type="entry name" value="HIS_KIN"/>
    <property type="match status" value="1"/>
</dbReference>
<dbReference type="SMART" id="SM00073">
    <property type="entry name" value="HPT"/>
    <property type="match status" value="4"/>
</dbReference>
<dbReference type="SUPFAM" id="SSF50341">
    <property type="entry name" value="CheW-like"/>
    <property type="match status" value="1"/>
</dbReference>
<dbReference type="PRINTS" id="PR00344">
    <property type="entry name" value="BCTRLSENSOR"/>
</dbReference>
<dbReference type="SMART" id="SM00260">
    <property type="entry name" value="CheW"/>
    <property type="match status" value="1"/>
</dbReference>
<dbReference type="PANTHER" id="PTHR43395:SF8">
    <property type="entry name" value="HISTIDINE KINASE"/>
    <property type="match status" value="1"/>
</dbReference>
<dbReference type="Gene3D" id="1.20.120.160">
    <property type="entry name" value="HPT domain"/>
    <property type="match status" value="6"/>
</dbReference>
<feature type="modified residue" description="4-aspartylphosphate" evidence="10">
    <location>
        <position position="1902"/>
    </location>
</feature>
<dbReference type="Pfam" id="PF02518">
    <property type="entry name" value="HATPase_c"/>
    <property type="match status" value="1"/>
</dbReference>
<dbReference type="SMART" id="SM01231">
    <property type="entry name" value="H-kinase_dim"/>
    <property type="match status" value="1"/>
</dbReference>
<evidence type="ECO:0000259" key="14">
    <source>
        <dbReference type="PROSITE" id="PS50851"/>
    </source>
</evidence>
<dbReference type="EC" id="2.7.13.3" evidence="2"/>
<dbReference type="FunFam" id="3.30.565.10:FF:000016">
    <property type="entry name" value="Chemotaxis protein CheA, putative"/>
    <property type="match status" value="1"/>
</dbReference>
<evidence type="ECO:0000256" key="5">
    <source>
        <dbReference type="ARBA" id="ARBA00022679"/>
    </source>
</evidence>
<feature type="domain" description="HPt" evidence="15">
    <location>
        <begin position="622"/>
        <end position="726"/>
    </location>
</feature>
<dbReference type="InterPro" id="IPR004358">
    <property type="entry name" value="Sig_transdc_His_kin-like_C"/>
</dbReference>
<feature type="domain" description="Histidine kinase" evidence="12">
    <location>
        <begin position="1435"/>
        <end position="1687"/>
    </location>
</feature>
<comment type="catalytic activity">
    <reaction evidence="1">
        <text>ATP + protein L-histidine = ADP + protein N-phospho-L-histidine.</text>
        <dbReference type="EC" id="2.7.13.3"/>
    </reaction>
</comment>
<dbReference type="PROSITE" id="PS50851">
    <property type="entry name" value="CHEW"/>
    <property type="match status" value="1"/>
</dbReference>
<dbReference type="GO" id="GO:0000155">
    <property type="term" value="F:phosphorelay sensor kinase activity"/>
    <property type="evidence" value="ECO:0007669"/>
    <property type="project" value="InterPro"/>
</dbReference>
<dbReference type="InterPro" id="IPR036890">
    <property type="entry name" value="HATPase_C_sf"/>
</dbReference>
<feature type="modified residue" description="Phosphohistidine" evidence="9">
    <location>
        <position position="1255"/>
    </location>
</feature>
<feature type="domain" description="HPt" evidence="15">
    <location>
        <begin position="761"/>
        <end position="864"/>
    </location>
</feature>
<feature type="modified residue" description="Phosphohistidine" evidence="9">
    <location>
        <position position="669"/>
    </location>
</feature>
<dbReference type="Gene3D" id="3.40.50.2300">
    <property type="match status" value="1"/>
</dbReference>
<dbReference type="InterPro" id="IPR036061">
    <property type="entry name" value="CheW-like_dom_sf"/>
</dbReference>
<evidence type="ECO:0000313" key="17">
    <source>
        <dbReference type="Proteomes" id="UP000219564"/>
    </source>
</evidence>
<comment type="function">
    <text evidence="8">Involved in the transmission of sensory signals from the chemoreceptors to the flagellar motors. CheA is autophosphorylated; it can transfer its phosphate group to either CheB or CheY.</text>
</comment>
<dbReference type="Proteomes" id="UP000219564">
    <property type="component" value="Unassembled WGS sequence"/>
</dbReference>
<sequence length="1973" mass="217068">MVDRHDYVALEWVKDEIGETLKLARAALDGYALQPSPQALAQCLACVHQVHGSLLMVEFYGAALLAEEMEQLVMALQHGRVSQLDEAVRVLQQAFSQLPLYLDRVHSARRDWPLVVLPLINDLRTARGQPLLAQTSLFSPPLQVLAPLAPEALVQLPVQDVSERVPALRQHLQSALLGLLREDDVPGQLAQLAEVFAQLETLCRGAPLNALWTIASALVEGMLKGKVANSPALRSLLRETDKPLQRLQAQGIEAVNQPASDRLVTSLLFYIAKAERPTPKMLSLKALYELDEAMPDAAMVDAERARLAGPDRDAMRSVVAAVCEELVRVKERLDLFVRSDRTHVSELSSLLAPLRQIADTLAVLGFGQPRKVIIDQLAVVQSLAQGQREPTDPVLMDVAAALLYVEATLAGMVGSVEPSQREESRLPTTDLMQIHQLVIKEARLVFDEAKDLINDYLAADYDREALQAVPGLLTQIRGALAMIPLNRAASLLQACDDYLCEHLLLGRERPDARHIDHFADALVSIEYYLERLALDPGAAGEAVLDRAENSLIALGYAPAERNVPLLDDILSPTEVLVMEDLQELQDPQVVQSLADVLASPVSALNPPAQHIPGSLLPPPVDEVPVDEELLEVFLEETDEVLMALHEALPQWVANPADSNALSELRRGFHTLKGSGRMVRALVLGELAWAVENLLNRVIERSVAPGPAIHQLLEDTLVILPELIQAFAERDQRQRDDVDALAARAHQLSQGDPLPLLIEQDSPAFDPQLLEIFRQEAQTHLDTLNRFLDQASAHMPLHASDDLQRAVHTLKGSAHMAGVLPMAELAAPLDHLVREYKAHHVALDLDEIELLLEADGLLHRGLKQLDVDPLADIQGARSLIERTECLIADRLDALLNATGSALVPKRDPQRITAFLEQGMDTLFDAEDLLRHWRQHPHEREGLDTLLDLLTAFGEAAHALDLQPVDALCEALLDLYGAVEESSLAVSDRFFDVADDAHEALINMLDQLAAGQEITPQPTLIHTLNQLLHQGLAPDATGLIRREGGQTQDITELGAATAQLDEIAGEDDDDGLDDEIVAIFLEEAVDILESAGQALQRWLSEPDSLAPLSSLQRDLHTLKGGARMAGVVPVGDLAHELGHLYEGLLDRRANESPALAQLLVRSHQHLALMLEHLQQQQPLREPFELIEAIRGYRHPGPPVAGQPVAEPDPTSGADPELLEIFLEEAFDILESSGAALARWQAEPQNTLEVENLLRDLHTLKGGARMVEITAIGDFAHELETLLEDVSAGVVTADAELFALLQGCHDRTAQMLDALRSGQPLQSPQDLIARIRSTERSDPQAPQPPAPSKAEASATAVTEGERTGLDTVKVPAELLEDMVNLSGETSMIRGRIEQQINDGHVALNEMQTTLERMRDQLRRLDIETQGRLHNRPHSEAEGLAYDEFDPLEMDRHSQLQQLSRALFESASDLFDLKATLAARNQDAHNLLQKQARVNTQLQEGLMGTRMVPFERVLPRLKRVVRQVASELGKQVEFSVINAEAEIDRNVLERMVAPLEHMLRNAVDHGLEPAEVRHASGKPEQGMITLELSNEGGDVVFDIRDDGAGVPLEAVRRKAIHRGLLDPLNSVSDRDVLQFILQPGFSTAEKITQISGRGVGMDVVHEEVRQLGGSMTLDSVAGQGVHFQIRLPFSVSLNRALMVQCADEQYAIALNTVEGIVRVMPSELESYYQLNPPLYHYGGQTYELRYLGELLQTVVKPKLAGETHSLPVLLVHCQDMRVALQVDALAGSREIVVKSLGPQFAAVQGLSGATILGDGRVVLILDLLAYIRAHQVRQPLLRAQHEAGGGLDFIPAVRPPLVLVVDDSVTVRKVTSRLLERNGMHVITAKDGVDAMSVLEEHTPDLMLLDIEMPRMDGFEVATHVRNDPRLKDMPIIMITSRTGQKHQNRAMAIGVNDYLGKPYQESVLLERIAYWSTFHA</sequence>
<evidence type="ECO:0000256" key="10">
    <source>
        <dbReference type="PROSITE-ProRule" id="PRU00169"/>
    </source>
</evidence>
<dbReference type="Pfam" id="PF01584">
    <property type="entry name" value="CheW"/>
    <property type="match status" value="1"/>
</dbReference>
<evidence type="ECO:0000256" key="1">
    <source>
        <dbReference type="ARBA" id="ARBA00000085"/>
    </source>
</evidence>
<evidence type="ECO:0000256" key="3">
    <source>
        <dbReference type="ARBA" id="ARBA00021495"/>
    </source>
</evidence>
<evidence type="ECO:0000256" key="8">
    <source>
        <dbReference type="ARBA" id="ARBA00035100"/>
    </source>
</evidence>
<dbReference type="Gene3D" id="3.30.565.10">
    <property type="entry name" value="Histidine kinase-like ATPase, C-terminal domain"/>
    <property type="match status" value="1"/>
</dbReference>
<evidence type="ECO:0000259" key="12">
    <source>
        <dbReference type="PROSITE" id="PS50109"/>
    </source>
</evidence>
<feature type="domain" description="HPt" evidence="15">
    <location>
        <begin position="1067"/>
        <end position="1171"/>
    </location>
</feature>
<dbReference type="InterPro" id="IPR001789">
    <property type="entry name" value="Sig_transdc_resp-reg_receiver"/>
</dbReference>
<keyword evidence="6 16" id="KW-0418">Kinase</keyword>
<dbReference type="SUPFAM" id="SSF52172">
    <property type="entry name" value="CheY-like"/>
    <property type="match status" value="1"/>
</dbReference>
<feature type="modified residue" description="Phosphohistidine" evidence="9">
    <location>
        <position position="807"/>
    </location>
</feature>
<feature type="region of interest" description="Disordered" evidence="11">
    <location>
        <begin position="1331"/>
        <end position="1361"/>
    </location>
</feature>
<dbReference type="SMART" id="SM00448">
    <property type="entry name" value="REC"/>
    <property type="match status" value="1"/>
</dbReference>
<dbReference type="InterPro" id="IPR002545">
    <property type="entry name" value="CheW-lke_dom"/>
</dbReference>
<accession>A0AAX2HB79</accession>
<gene>
    <name evidence="16" type="ORF">PLUA15_50099</name>
</gene>
<evidence type="ECO:0000256" key="11">
    <source>
        <dbReference type="SAM" id="MobiDB-lite"/>
    </source>
</evidence>
<dbReference type="Pfam" id="PF26379">
    <property type="entry name" value="FimL_2nd"/>
    <property type="match status" value="1"/>
</dbReference>
<proteinExistence type="predicted"/>
<reference evidence="16 17" key="1">
    <citation type="submission" date="2017-08" db="EMBL/GenBank/DDBJ databases">
        <authorList>
            <person name="Chaillou S."/>
        </authorList>
    </citation>
    <scope>NUCLEOTIDE SEQUENCE [LARGE SCALE GENOMIC DNA]</scope>
    <source>
        <strain evidence="16 17">MFPA15A1205</strain>
    </source>
</reference>
<dbReference type="SMART" id="SM00387">
    <property type="entry name" value="HATPase_c"/>
    <property type="match status" value="1"/>
</dbReference>
<dbReference type="Gene3D" id="2.30.30.40">
    <property type="entry name" value="SH3 Domains"/>
    <property type="match status" value="1"/>
</dbReference>
<evidence type="ECO:0000256" key="7">
    <source>
        <dbReference type="ARBA" id="ARBA00023012"/>
    </source>
</evidence>
<dbReference type="EMBL" id="OBKZ01000045">
    <property type="protein sequence ID" value="SOB54226.1"/>
    <property type="molecule type" value="Genomic_DNA"/>
</dbReference>
<keyword evidence="5" id="KW-0808">Transferase</keyword>
<keyword evidence="4 10" id="KW-0597">Phosphoprotein</keyword>
<evidence type="ECO:0000259" key="15">
    <source>
        <dbReference type="PROSITE" id="PS50894"/>
    </source>
</evidence>
<dbReference type="InterPro" id="IPR008207">
    <property type="entry name" value="Sig_transdc_His_kin_Hpt_dom"/>
</dbReference>
<dbReference type="InterPro" id="IPR036641">
    <property type="entry name" value="HPT_dom_sf"/>
</dbReference>
<evidence type="ECO:0000256" key="4">
    <source>
        <dbReference type="ARBA" id="ARBA00022553"/>
    </source>
</evidence>
<dbReference type="PROSITE" id="PS50110">
    <property type="entry name" value="RESPONSE_REGULATORY"/>
    <property type="match status" value="1"/>
</dbReference>
<dbReference type="Pfam" id="PF00072">
    <property type="entry name" value="Response_reg"/>
    <property type="match status" value="1"/>
</dbReference>
<evidence type="ECO:0000256" key="2">
    <source>
        <dbReference type="ARBA" id="ARBA00012438"/>
    </source>
</evidence>
<dbReference type="Pfam" id="PF01627">
    <property type="entry name" value="Hpt"/>
    <property type="match status" value="5"/>
</dbReference>
<dbReference type="SUPFAM" id="SSF47226">
    <property type="entry name" value="Histidine-containing phosphotransfer domain, HPT domain"/>
    <property type="match status" value="7"/>
</dbReference>
<evidence type="ECO:0000313" key="16">
    <source>
        <dbReference type="EMBL" id="SOB54226.1"/>
    </source>
</evidence>
<dbReference type="SUPFAM" id="SSF55874">
    <property type="entry name" value="ATPase domain of HSP90 chaperone/DNA topoisomerase II/histidine kinase"/>
    <property type="match status" value="1"/>
</dbReference>
<name>A0AAX2HB79_9PSED</name>
<evidence type="ECO:0000256" key="9">
    <source>
        <dbReference type="PROSITE-ProRule" id="PRU00110"/>
    </source>
</evidence>
<comment type="caution">
    <text evidence="16">The sequence shown here is derived from an EMBL/GenBank/DDBJ whole genome shotgun (WGS) entry which is preliminary data.</text>
</comment>
<keyword evidence="7" id="KW-0902">Two-component regulatory system</keyword>
<feature type="modified residue" description="Phosphohistidine" evidence="9">
    <location>
        <position position="1114"/>
    </location>
</feature>
<dbReference type="RefSeq" id="WP_097192600.1">
    <property type="nucleotide sequence ID" value="NZ_OBKZ01000045.1"/>
</dbReference>
<feature type="domain" description="HPt" evidence="15">
    <location>
        <begin position="1208"/>
        <end position="1312"/>
    </location>
</feature>
<dbReference type="InterPro" id="IPR005467">
    <property type="entry name" value="His_kinase_dom"/>
</dbReference>
<dbReference type="CDD" id="cd00088">
    <property type="entry name" value="HPT"/>
    <property type="match status" value="3"/>
</dbReference>
<dbReference type="PROSITE" id="PS50894">
    <property type="entry name" value="HPT"/>
    <property type="match status" value="4"/>
</dbReference>
<dbReference type="InterPro" id="IPR051315">
    <property type="entry name" value="Bact_Chemotaxis_CheA"/>
</dbReference>
<dbReference type="InterPro" id="IPR004105">
    <property type="entry name" value="CheA-like_dim"/>
</dbReference>
<evidence type="ECO:0000259" key="13">
    <source>
        <dbReference type="PROSITE" id="PS50110"/>
    </source>
</evidence>
<dbReference type="InterPro" id="IPR058661">
    <property type="entry name" value="FimL_2nd"/>
</dbReference>
<dbReference type="GO" id="GO:0006935">
    <property type="term" value="P:chemotaxis"/>
    <property type="evidence" value="ECO:0007669"/>
    <property type="project" value="InterPro"/>
</dbReference>
<feature type="domain" description="Response regulatory" evidence="13">
    <location>
        <begin position="1853"/>
        <end position="1969"/>
    </location>
</feature>
<dbReference type="PANTHER" id="PTHR43395">
    <property type="entry name" value="SENSOR HISTIDINE KINASE CHEA"/>
    <property type="match status" value="1"/>
</dbReference>
<evidence type="ECO:0000256" key="6">
    <source>
        <dbReference type="ARBA" id="ARBA00022777"/>
    </source>
</evidence>
<dbReference type="InterPro" id="IPR011006">
    <property type="entry name" value="CheY-like_superfamily"/>
</dbReference>
<dbReference type="GO" id="GO:0005737">
    <property type="term" value="C:cytoplasm"/>
    <property type="evidence" value="ECO:0007669"/>
    <property type="project" value="InterPro"/>
</dbReference>
<dbReference type="CDD" id="cd17546">
    <property type="entry name" value="REC_hyHK_CKI1_RcsC-like"/>
    <property type="match status" value="1"/>
</dbReference>
<dbReference type="InterPro" id="IPR003594">
    <property type="entry name" value="HATPase_dom"/>
</dbReference>